<feature type="compositionally biased region" description="Basic residues" evidence="3">
    <location>
        <begin position="1"/>
        <end position="10"/>
    </location>
</feature>
<dbReference type="InterPro" id="IPR006575">
    <property type="entry name" value="RWD_dom"/>
</dbReference>
<protein>
    <submittedName>
        <fullName evidence="7">p-loop containing nucleoside triphosphate hydrolase protein</fullName>
    </submittedName>
</protein>
<dbReference type="InterPro" id="IPR007502">
    <property type="entry name" value="Helicase-assoc_dom"/>
</dbReference>
<dbReference type="Pfam" id="PF07717">
    <property type="entry name" value="OB_NTP_bind"/>
    <property type="match status" value="1"/>
</dbReference>
<dbReference type="Pfam" id="PF26026">
    <property type="entry name" value="RNA_hel_CTD"/>
    <property type="match status" value="1"/>
</dbReference>
<dbReference type="SMART" id="SM00490">
    <property type="entry name" value="HELICc"/>
    <property type="match status" value="1"/>
</dbReference>
<dbReference type="CDD" id="cd00048">
    <property type="entry name" value="DSRM_SF"/>
    <property type="match status" value="1"/>
</dbReference>
<dbReference type="EMBL" id="MCFD01000001">
    <property type="protein sequence ID" value="ORX74291.1"/>
    <property type="molecule type" value="Genomic_DNA"/>
</dbReference>
<evidence type="ECO:0000256" key="3">
    <source>
        <dbReference type="SAM" id="MobiDB-lite"/>
    </source>
</evidence>
<dbReference type="PROSITE" id="PS51192">
    <property type="entry name" value="HELICASE_ATP_BIND_1"/>
    <property type="match status" value="1"/>
</dbReference>
<proteinExistence type="predicted"/>
<dbReference type="RefSeq" id="XP_040747502.1">
    <property type="nucleotide sequence ID" value="XM_040886149.1"/>
</dbReference>
<dbReference type="GeneID" id="63802797"/>
<dbReference type="InterPro" id="IPR001650">
    <property type="entry name" value="Helicase_C-like"/>
</dbReference>
<evidence type="ECO:0000256" key="1">
    <source>
        <dbReference type="ARBA" id="ARBA00022801"/>
    </source>
</evidence>
<dbReference type="InterPro" id="IPR011709">
    <property type="entry name" value="DEAD-box_helicase_OB_fold"/>
</dbReference>
<dbReference type="PROSITE" id="PS51194">
    <property type="entry name" value="HELICASE_CTER"/>
    <property type="match status" value="1"/>
</dbReference>
<keyword evidence="8" id="KW-1185">Reference proteome</keyword>
<evidence type="ECO:0000313" key="7">
    <source>
        <dbReference type="EMBL" id="ORX74291.1"/>
    </source>
</evidence>
<dbReference type="Gene3D" id="3.30.160.20">
    <property type="match status" value="1"/>
</dbReference>
<dbReference type="CDD" id="cd17917">
    <property type="entry name" value="DEXHc_RHA-like"/>
    <property type="match status" value="1"/>
</dbReference>
<keyword evidence="2" id="KW-0547">Nucleotide-binding</keyword>
<accession>A0A1Y1WL35</accession>
<feature type="domain" description="Helicase C-terminal" evidence="6">
    <location>
        <begin position="778"/>
        <end position="938"/>
    </location>
</feature>
<dbReference type="PROSITE" id="PS50908">
    <property type="entry name" value="RWD"/>
    <property type="match status" value="1"/>
</dbReference>
<gene>
    <name evidence="7" type="ORF">DL89DRAFT_264210</name>
</gene>
<dbReference type="Pfam" id="PF00271">
    <property type="entry name" value="Helicase_C"/>
    <property type="match status" value="1"/>
</dbReference>
<evidence type="ECO:0000256" key="2">
    <source>
        <dbReference type="ARBA" id="ARBA00022806"/>
    </source>
</evidence>
<dbReference type="SUPFAM" id="SSF52540">
    <property type="entry name" value="P-loop containing nucleoside triphosphate hydrolases"/>
    <property type="match status" value="1"/>
</dbReference>
<keyword evidence="2" id="KW-0347">Helicase</keyword>
<dbReference type="Gene3D" id="3.40.50.300">
    <property type="entry name" value="P-loop containing nucleotide triphosphate hydrolases"/>
    <property type="match status" value="2"/>
</dbReference>
<feature type="region of interest" description="Disordered" evidence="3">
    <location>
        <begin position="1"/>
        <end position="53"/>
    </location>
</feature>
<dbReference type="SUPFAM" id="SSF54768">
    <property type="entry name" value="dsRNA-binding domain-like"/>
    <property type="match status" value="1"/>
</dbReference>
<dbReference type="Pfam" id="PF24385">
    <property type="entry name" value="DSRM_DHX29"/>
    <property type="match status" value="1"/>
</dbReference>
<dbReference type="Pfam" id="PF05773">
    <property type="entry name" value="RWD"/>
    <property type="match status" value="1"/>
</dbReference>
<dbReference type="GO" id="GO:0016787">
    <property type="term" value="F:hydrolase activity"/>
    <property type="evidence" value="ECO:0007669"/>
    <property type="project" value="UniProtKB-KW"/>
</dbReference>
<dbReference type="Proteomes" id="UP000193922">
    <property type="component" value="Unassembled WGS sequence"/>
</dbReference>
<dbReference type="InterPro" id="IPR016135">
    <property type="entry name" value="UBQ-conjugating_enzyme/RWD"/>
</dbReference>
<evidence type="ECO:0000259" key="5">
    <source>
        <dbReference type="PROSITE" id="PS51192"/>
    </source>
</evidence>
<name>A0A1Y1WL35_9FUNG</name>
<dbReference type="CDD" id="cd18791">
    <property type="entry name" value="SF2_C_RHA"/>
    <property type="match status" value="1"/>
</dbReference>
<dbReference type="Pfam" id="PF21010">
    <property type="entry name" value="HA2_C"/>
    <property type="match status" value="1"/>
</dbReference>
<feature type="compositionally biased region" description="Low complexity" evidence="3">
    <location>
        <begin position="11"/>
        <end position="23"/>
    </location>
</feature>
<sequence length="1285" mass="143849">MAGGGKKKQQQKAADPAPATAKPGKGKQKGKVADEPAAAQPEKPNPNKLLFGNWTGKTPVTLLNEFVQKSKWQRPDYNMHGGPSKGFSCTIRLTKIEKNQPIMARHMAATYALHRLRSNTNMHRMLPPMHREYWTDLDKGSWKYSDDPFTVKVLREKERDEQQERREKERERRERAERQGLSEELLKPFARRRWDDMAEVQMSQTNRDLAESVIRTWSEAWNLGKAQPVKPTPTASKDSSIEKSLVLSGFRAAHVKEALQYTHSKHEALDWLCVHFMQRAYRSSLVLVSNNDNDDQQRLARQLAGKRLARSGFPTTICMQTLSSIASVDLAAYGKHGGDRALALEKSEETYESIEYEFEGIEAIYPGERRVKQPSEFQVSVAVRPQPRRLCPEDTRLEFWFPPGIRYPEQFPAITVSSDSLPSYLKLHIAKKLNGLVSHDAMPVIYEAVSVAEAQIEEWLANPPALVGLMRGIVDGGSATASSNTSDADGVQAVVKKKRHVKRHKQTAKDTEHLLTPAYCKMQTVRESLPAWSFRAKISDLVESHRCTGCGKSTQVPQFLLDQALQTGKPINIICTQPRRISAIGVASRVAEERAEDISENSGTVGYAVRGESRQNRNTRLLFCTTGTFPGVTHIVCDEVHERSVDSDLLLVLLKQCLERNKHLRVVLMSATAECELFGGYFGNRTPIVEIPGRTFPVDDVYVEDFVRSHHDPSTGQDRTRYENMQRKAAETSDEKAAKEAQKWLNHADHYASWMVGWDSKFGLAHSATQIDYSLVLAIAQHIHKTSDPTKAVLVFMPGVQEISKTIDALSALPNTTLLPLHAGLGPAEQRRVFRRPPSGSRKIVVSTNVAETSITIDDIGFVVDSGRVREIQYDAESRIARLATVFCSQAASTQRRGRAGRNQRGTCYKLASWPEYTKPEIQRTPLEQVCLQAKTLGHADSQKFLDCAISPPDRPGPVVNGALTALGRYLGSIPADLRLAKMLVYGAVFGILDQMLVIVSLMASDKPLFSAPHEKRALAREKRMAFATGHSDWLADVAAFERCSKDGRRACADNFVSFTTMRDVRSNIRMLRDAIRDTGLIEAAEAATPRSDAETQMLVKAIVFAGLSTNTVRVRLPQQKYQEMIAGTVSVEHEARQVSFHLVDTLNATETDWQRYDMRKDTRVFIHPQSTLFAENSYPVPFLTYFSQSSNNPQKVYLRDVTMPGLYALLMFGPDLVVDHENKVIVVGCGGISVRAWPRIAVLVNHLKMLLDQLLGRKLDDPAMEIRHHPVVTTILRLIATDGV</sequence>
<reference evidence="7 8" key="1">
    <citation type="submission" date="2016-07" db="EMBL/GenBank/DDBJ databases">
        <title>Pervasive Adenine N6-methylation of Active Genes in Fungi.</title>
        <authorList>
            <consortium name="DOE Joint Genome Institute"/>
            <person name="Mondo S.J."/>
            <person name="Dannebaum R.O."/>
            <person name="Kuo R.C."/>
            <person name="Labutti K."/>
            <person name="Haridas S."/>
            <person name="Kuo A."/>
            <person name="Salamov A."/>
            <person name="Ahrendt S.R."/>
            <person name="Lipzen A."/>
            <person name="Sullivan W."/>
            <person name="Andreopoulos W.B."/>
            <person name="Clum A."/>
            <person name="Lindquist E."/>
            <person name="Daum C."/>
            <person name="Ramamoorthy G.K."/>
            <person name="Gryganskyi A."/>
            <person name="Culley D."/>
            <person name="Magnuson J.K."/>
            <person name="James T.Y."/>
            <person name="O'Malley M.A."/>
            <person name="Stajich J.E."/>
            <person name="Spatafora J.W."/>
            <person name="Visel A."/>
            <person name="Grigoriev I.V."/>
        </authorList>
    </citation>
    <scope>NUCLEOTIDE SEQUENCE [LARGE SCALE GENOMIC DNA]</scope>
    <source>
        <strain evidence="7 8">ATCC 12442</strain>
    </source>
</reference>
<dbReference type="GO" id="GO:0003723">
    <property type="term" value="F:RNA binding"/>
    <property type="evidence" value="ECO:0007669"/>
    <property type="project" value="TreeGrafter"/>
</dbReference>
<feature type="region of interest" description="Disordered" evidence="3">
    <location>
        <begin position="711"/>
        <end position="736"/>
    </location>
</feature>
<feature type="domain" description="Helicase ATP-binding" evidence="5">
    <location>
        <begin position="548"/>
        <end position="691"/>
    </location>
</feature>
<dbReference type="PANTHER" id="PTHR18934:SF267">
    <property type="entry name" value="ATP-DEPENDENT RNA HELICASE YLR419W-RELATED"/>
    <property type="match status" value="1"/>
</dbReference>
<dbReference type="InterPro" id="IPR027417">
    <property type="entry name" value="P-loop_NTPase"/>
</dbReference>
<dbReference type="SUPFAM" id="SSF54495">
    <property type="entry name" value="UBC-like"/>
    <property type="match status" value="1"/>
</dbReference>
<dbReference type="InterPro" id="IPR059023">
    <property type="entry name" value="RNA_hel_CTD"/>
</dbReference>
<dbReference type="Gene3D" id="1.20.120.1080">
    <property type="match status" value="1"/>
</dbReference>
<organism evidence="7 8">
    <name type="scientific">Linderina pennispora</name>
    <dbReference type="NCBI Taxonomy" id="61395"/>
    <lineage>
        <taxon>Eukaryota</taxon>
        <taxon>Fungi</taxon>
        <taxon>Fungi incertae sedis</taxon>
        <taxon>Zoopagomycota</taxon>
        <taxon>Kickxellomycotina</taxon>
        <taxon>Kickxellomycetes</taxon>
        <taxon>Kickxellales</taxon>
        <taxon>Kickxellaceae</taxon>
        <taxon>Linderina</taxon>
    </lineage>
</organism>
<dbReference type="InterPro" id="IPR014001">
    <property type="entry name" value="Helicase_ATP-bd"/>
</dbReference>
<keyword evidence="2" id="KW-0067">ATP-binding</keyword>
<evidence type="ECO:0000259" key="4">
    <source>
        <dbReference type="PROSITE" id="PS50908"/>
    </source>
</evidence>
<dbReference type="SMART" id="SM00847">
    <property type="entry name" value="HA2"/>
    <property type="match status" value="1"/>
</dbReference>
<dbReference type="PANTHER" id="PTHR18934">
    <property type="entry name" value="ATP-DEPENDENT RNA HELICASE"/>
    <property type="match status" value="1"/>
</dbReference>
<evidence type="ECO:0000313" key="8">
    <source>
        <dbReference type="Proteomes" id="UP000193922"/>
    </source>
</evidence>
<dbReference type="Gene3D" id="3.10.110.10">
    <property type="entry name" value="Ubiquitin Conjugating Enzyme"/>
    <property type="match status" value="1"/>
</dbReference>
<dbReference type="InterPro" id="IPR056328">
    <property type="entry name" value="DSRM_DHX29"/>
</dbReference>
<dbReference type="GO" id="GO:0004386">
    <property type="term" value="F:helicase activity"/>
    <property type="evidence" value="ECO:0007669"/>
    <property type="project" value="UniProtKB-KW"/>
</dbReference>
<keyword evidence="1 7" id="KW-0378">Hydrolase</keyword>
<dbReference type="SMART" id="SM00487">
    <property type="entry name" value="DEXDc"/>
    <property type="match status" value="1"/>
</dbReference>
<dbReference type="OrthoDB" id="5600252at2759"/>
<feature type="domain" description="RWD" evidence="4">
    <location>
        <begin position="356"/>
        <end position="459"/>
    </location>
</feature>
<feature type="region of interest" description="Disordered" evidence="3">
    <location>
        <begin position="155"/>
        <end position="179"/>
    </location>
</feature>
<comment type="caution">
    <text evidence="7">The sequence shown here is derived from an EMBL/GenBank/DDBJ whole genome shotgun (WGS) entry which is preliminary data.</text>
</comment>
<evidence type="ECO:0000259" key="6">
    <source>
        <dbReference type="PROSITE" id="PS51194"/>
    </source>
</evidence>
<dbReference type="STRING" id="61395.A0A1Y1WL35"/>